<dbReference type="SUPFAM" id="SSF47473">
    <property type="entry name" value="EF-hand"/>
    <property type="match status" value="1"/>
</dbReference>
<dbReference type="SUPFAM" id="SSF46785">
    <property type="entry name" value="Winged helix' DNA-binding domain"/>
    <property type="match status" value="1"/>
</dbReference>
<dbReference type="OrthoDB" id="5859791at2759"/>
<name>X6MY01_RETFI</name>
<organism evidence="3 4">
    <name type="scientific">Reticulomyxa filosa</name>
    <dbReference type="NCBI Taxonomy" id="46433"/>
    <lineage>
        <taxon>Eukaryota</taxon>
        <taxon>Sar</taxon>
        <taxon>Rhizaria</taxon>
        <taxon>Retaria</taxon>
        <taxon>Foraminifera</taxon>
        <taxon>Monothalamids</taxon>
        <taxon>Reticulomyxidae</taxon>
        <taxon>Reticulomyxa</taxon>
    </lineage>
</organism>
<dbReference type="Gene3D" id="1.10.238.10">
    <property type="entry name" value="EF-hand"/>
    <property type="match status" value="1"/>
</dbReference>
<protein>
    <submittedName>
        <fullName evidence="3">Uncharacterized protein</fullName>
    </submittedName>
</protein>
<dbReference type="AlphaFoldDB" id="X6MY01"/>
<sequence length="308" mass="34908">IFFFFFETDFGLWKHRASIWAKKDMVSGNVIVDWLEQNVNETKTRDSAIEMAQQMLDYGILRSTKNNKEKFVDSSQELYRFTEMIEEKPLLPAATAAAAAAAAAAEPSMSKNRQSLLLGQNRSWNPNNKISAIMSSSSSSIPRTSSKEKLSSARPSLAHAIGHPVSNTGGQKQQNEAIRNLLTHIIFVEIHTMDYDSARFQEEQLKPLLEEMKTKFVECDKEKRGALNRKEFGEWLEKCGLRLFADDVNTVFTIFDVHGTGFVDYRQFMKSHVPKSVPGVISPTLSDLLKHTITVHFGVESQIFVFFF</sequence>
<gene>
    <name evidence="3" type="ORF">RFI_18757</name>
</gene>
<feature type="domain" description="DEP" evidence="1">
    <location>
        <begin position="23"/>
        <end position="83"/>
    </location>
</feature>
<dbReference type="GO" id="GO:0005509">
    <property type="term" value="F:calcium ion binding"/>
    <property type="evidence" value="ECO:0007669"/>
    <property type="project" value="InterPro"/>
</dbReference>
<keyword evidence="4" id="KW-1185">Reference proteome</keyword>
<dbReference type="EMBL" id="ASPP01014816">
    <property type="protein sequence ID" value="ETO18506.1"/>
    <property type="molecule type" value="Genomic_DNA"/>
</dbReference>
<reference evidence="3 4" key="1">
    <citation type="journal article" date="2013" name="Curr. Biol.">
        <title>The Genome of the Foraminiferan Reticulomyxa filosa.</title>
        <authorList>
            <person name="Glockner G."/>
            <person name="Hulsmann N."/>
            <person name="Schleicher M."/>
            <person name="Noegel A.A."/>
            <person name="Eichinger L."/>
            <person name="Gallinger C."/>
            <person name="Pawlowski J."/>
            <person name="Sierra R."/>
            <person name="Euteneuer U."/>
            <person name="Pillet L."/>
            <person name="Moustafa A."/>
            <person name="Platzer M."/>
            <person name="Groth M."/>
            <person name="Szafranski K."/>
            <person name="Schliwa M."/>
        </authorList>
    </citation>
    <scope>NUCLEOTIDE SEQUENCE [LARGE SCALE GENOMIC DNA]</scope>
</reference>
<dbReference type="InterPro" id="IPR036390">
    <property type="entry name" value="WH_DNA-bd_sf"/>
</dbReference>
<evidence type="ECO:0000313" key="4">
    <source>
        <dbReference type="Proteomes" id="UP000023152"/>
    </source>
</evidence>
<evidence type="ECO:0000259" key="2">
    <source>
        <dbReference type="PROSITE" id="PS50222"/>
    </source>
</evidence>
<dbReference type="InterPro" id="IPR036388">
    <property type="entry name" value="WH-like_DNA-bd_sf"/>
</dbReference>
<dbReference type="GO" id="GO:0035556">
    <property type="term" value="P:intracellular signal transduction"/>
    <property type="evidence" value="ECO:0007669"/>
    <property type="project" value="InterPro"/>
</dbReference>
<proteinExistence type="predicted"/>
<comment type="caution">
    <text evidence="3">The sequence shown here is derived from an EMBL/GenBank/DDBJ whole genome shotgun (WGS) entry which is preliminary data.</text>
</comment>
<dbReference type="Gene3D" id="1.10.10.10">
    <property type="entry name" value="Winged helix-like DNA-binding domain superfamily/Winged helix DNA-binding domain"/>
    <property type="match status" value="1"/>
</dbReference>
<dbReference type="InterPro" id="IPR000591">
    <property type="entry name" value="DEP_dom"/>
</dbReference>
<dbReference type="SMART" id="SM00049">
    <property type="entry name" value="DEP"/>
    <property type="match status" value="1"/>
</dbReference>
<dbReference type="Pfam" id="PF00610">
    <property type="entry name" value="DEP"/>
    <property type="match status" value="1"/>
</dbReference>
<dbReference type="Proteomes" id="UP000023152">
    <property type="component" value="Unassembled WGS sequence"/>
</dbReference>
<dbReference type="InterPro" id="IPR011992">
    <property type="entry name" value="EF-hand-dom_pair"/>
</dbReference>
<dbReference type="PROSITE" id="PS50222">
    <property type="entry name" value="EF_HAND_2"/>
    <property type="match status" value="1"/>
</dbReference>
<accession>X6MY01</accession>
<feature type="domain" description="EF-hand" evidence="2">
    <location>
        <begin position="207"/>
        <end position="242"/>
    </location>
</feature>
<evidence type="ECO:0000313" key="3">
    <source>
        <dbReference type="EMBL" id="ETO18506.1"/>
    </source>
</evidence>
<evidence type="ECO:0000259" key="1">
    <source>
        <dbReference type="PROSITE" id="PS50186"/>
    </source>
</evidence>
<feature type="non-terminal residue" evidence="3">
    <location>
        <position position="1"/>
    </location>
</feature>
<dbReference type="InterPro" id="IPR002048">
    <property type="entry name" value="EF_hand_dom"/>
</dbReference>
<dbReference type="CDD" id="cd04371">
    <property type="entry name" value="DEP"/>
    <property type="match status" value="1"/>
</dbReference>
<dbReference type="PROSITE" id="PS50186">
    <property type="entry name" value="DEP"/>
    <property type="match status" value="1"/>
</dbReference>